<dbReference type="Proteomes" id="UP000092445">
    <property type="component" value="Unassembled WGS sequence"/>
</dbReference>
<reference evidence="1" key="2">
    <citation type="submission" date="2020-05" db="UniProtKB">
        <authorList>
            <consortium name="EnsemblMetazoa"/>
        </authorList>
    </citation>
    <scope>IDENTIFICATION</scope>
    <source>
        <strain evidence="1">IAEA</strain>
    </source>
</reference>
<organism evidence="1 2">
    <name type="scientific">Glossina pallidipes</name>
    <name type="common">Tsetse fly</name>
    <dbReference type="NCBI Taxonomy" id="7398"/>
    <lineage>
        <taxon>Eukaryota</taxon>
        <taxon>Metazoa</taxon>
        <taxon>Ecdysozoa</taxon>
        <taxon>Arthropoda</taxon>
        <taxon>Hexapoda</taxon>
        <taxon>Insecta</taxon>
        <taxon>Pterygota</taxon>
        <taxon>Neoptera</taxon>
        <taxon>Endopterygota</taxon>
        <taxon>Diptera</taxon>
        <taxon>Brachycera</taxon>
        <taxon>Muscomorpha</taxon>
        <taxon>Hippoboscoidea</taxon>
        <taxon>Glossinidae</taxon>
        <taxon>Glossina</taxon>
    </lineage>
</organism>
<dbReference type="AlphaFoldDB" id="A0A1A9ZDU5"/>
<evidence type="ECO:0000313" key="2">
    <source>
        <dbReference type="Proteomes" id="UP000092445"/>
    </source>
</evidence>
<evidence type="ECO:0000313" key="1">
    <source>
        <dbReference type="EnsemblMetazoa" id="GPAI011654-PA"/>
    </source>
</evidence>
<keyword evidence="2" id="KW-1185">Reference proteome</keyword>
<dbReference type="EnsemblMetazoa" id="GPAI011654-RA">
    <property type="protein sequence ID" value="GPAI011654-PA"/>
    <property type="gene ID" value="GPAI011654"/>
</dbReference>
<accession>A0A1A9ZDU5</accession>
<protein>
    <submittedName>
        <fullName evidence="1">Uncharacterized protein</fullName>
    </submittedName>
</protein>
<reference evidence="2" key="1">
    <citation type="submission" date="2014-03" db="EMBL/GenBank/DDBJ databases">
        <authorList>
            <person name="Aksoy S."/>
            <person name="Warren W."/>
            <person name="Wilson R.K."/>
        </authorList>
    </citation>
    <scope>NUCLEOTIDE SEQUENCE [LARGE SCALE GENOMIC DNA]</scope>
    <source>
        <strain evidence="2">IAEA</strain>
    </source>
</reference>
<dbReference type="VEuPathDB" id="VectorBase:GPAI011654"/>
<sequence length="123" mass="13487">MYFLHTELLIQTTSSGIVLSGFKITGATFIKKYEKEPAIVVLLLCTNIGCAAIRLDSTLNVLRTLFKVVIATSSYNHHTILAANFNSTITLMALTRALLAPEMCDELIYESISTSQTNCPQAN</sequence>
<proteinExistence type="predicted"/>
<name>A0A1A9ZDU5_GLOPL</name>